<dbReference type="OrthoDB" id="86287at2157"/>
<dbReference type="PANTHER" id="PTHR43471:SF1">
    <property type="entry name" value="ABC TRANSPORTER PERMEASE PROTEIN NOSY-RELATED"/>
    <property type="match status" value="1"/>
</dbReference>
<proteinExistence type="predicted"/>
<feature type="transmembrane region" description="Helical" evidence="1">
    <location>
        <begin position="20"/>
        <end position="38"/>
    </location>
</feature>
<dbReference type="GO" id="GO:0005886">
    <property type="term" value="C:plasma membrane"/>
    <property type="evidence" value="ECO:0007669"/>
    <property type="project" value="UniProtKB-SubCell"/>
</dbReference>
<keyword evidence="1" id="KW-0812">Transmembrane</keyword>
<dbReference type="Pfam" id="PF12679">
    <property type="entry name" value="ABC2_membrane_2"/>
    <property type="match status" value="1"/>
</dbReference>
<keyword evidence="1" id="KW-0472">Membrane</keyword>
<feature type="transmembrane region" description="Helical" evidence="1">
    <location>
        <begin position="252"/>
        <end position="273"/>
    </location>
</feature>
<dbReference type="Proteomes" id="UP000186914">
    <property type="component" value="Unassembled WGS sequence"/>
</dbReference>
<evidence type="ECO:0000256" key="1">
    <source>
        <dbReference type="SAM" id="Phobius"/>
    </source>
</evidence>
<evidence type="ECO:0000313" key="3">
    <source>
        <dbReference type="Proteomes" id="UP000186914"/>
    </source>
</evidence>
<feature type="transmembrane region" description="Helical" evidence="1">
    <location>
        <begin position="50"/>
        <end position="73"/>
    </location>
</feature>
<accession>A0A1N6VRY9</accession>
<gene>
    <name evidence="2" type="ORF">SAMN05421858_0460</name>
</gene>
<keyword evidence="1" id="KW-1133">Transmembrane helix</keyword>
<dbReference type="GO" id="GO:0140359">
    <property type="term" value="F:ABC-type transporter activity"/>
    <property type="evidence" value="ECO:0007669"/>
    <property type="project" value="InterPro"/>
</dbReference>
<dbReference type="AlphaFoldDB" id="A0A1N6VRY9"/>
<name>A0A1N6VRY9_9EURY</name>
<protein>
    <submittedName>
        <fullName evidence="2">ABC-2 type transport system permease protein</fullName>
    </submittedName>
</protein>
<feature type="transmembrane region" description="Helical" evidence="1">
    <location>
        <begin position="105"/>
        <end position="125"/>
    </location>
</feature>
<evidence type="ECO:0000313" key="2">
    <source>
        <dbReference type="EMBL" id="SIQ80589.1"/>
    </source>
</evidence>
<dbReference type="RefSeq" id="WP_076427599.1">
    <property type="nucleotide sequence ID" value="NZ_FTNO01000001.1"/>
</dbReference>
<dbReference type="EMBL" id="FTNO01000001">
    <property type="protein sequence ID" value="SIQ80589.1"/>
    <property type="molecule type" value="Genomic_DNA"/>
</dbReference>
<dbReference type="PANTHER" id="PTHR43471">
    <property type="entry name" value="ABC TRANSPORTER PERMEASE"/>
    <property type="match status" value="1"/>
</dbReference>
<feature type="transmembrane region" description="Helical" evidence="1">
    <location>
        <begin position="172"/>
        <end position="195"/>
    </location>
</feature>
<feature type="transmembrane region" description="Helical" evidence="1">
    <location>
        <begin position="137"/>
        <end position="160"/>
    </location>
</feature>
<keyword evidence="3" id="KW-1185">Reference proteome</keyword>
<organism evidence="2 3">
    <name type="scientific">Haladaptatus litoreus</name>
    <dbReference type="NCBI Taxonomy" id="553468"/>
    <lineage>
        <taxon>Archaea</taxon>
        <taxon>Methanobacteriati</taxon>
        <taxon>Methanobacteriota</taxon>
        <taxon>Stenosarchaea group</taxon>
        <taxon>Halobacteria</taxon>
        <taxon>Halobacteriales</taxon>
        <taxon>Haladaptataceae</taxon>
        <taxon>Haladaptatus</taxon>
    </lineage>
</organism>
<sequence length="279" mass="30488">MSWLSVAKKDFIDSRRSKGLLGLISLYVLLLALIVYFAGDSPQSAMTDVLALMSLVGIFIIPLSALIVAYLSIAGERESGSIKYLLGLPNTRFDLVVGKFVGRSMVITVGLLLAFGVAGALGVVMLDSVDFAVFAKFFLLMLFFTLTYIGIAVGLSALCVSRSRAMASSVGVFFVFNVLWTVPTISPAAALRYVADDKLGMTLGPEIYEFVFLISPPYAFQRAAGLVFTEQSIYFPRYITPQMNIPFYLEEWFMLVILGAWLVAPLAIGYLAFERADLG</sequence>
<reference evidence="3" key="1">
    <citation type="submission" date="2017-01" db="EMBL/GenBank/DDBJ databases">
        <authorList>
            <person name="Varghese N."/>
            <person name="Submissions S."/>
        </authorList>
    </citation>
    <scope>NUCLEOTIDE SEQUENCE [LARGE SCALE GENOMIC DNA]</scope>
    <source>
        <strain evidence="3">CGMCC 1.7737</strain>
    </source>
</reference>